<comment type="subcellular location">
    <subcellularLocation>
        <location evidence="1">Membrane</location>
    </subcellularLocation>
</comment>
<name>A0A7Z2GS09_9BURK</name>
<proteinExistence type="inferred from homology"/>
<dbReference type="GO" id="GO:0006935">
    <property type="term" value="P:chemotaxis"/>
    <property type="evidence" value="ECO:0007669"/>
    <property type="project" value="InterPro"/>
</dbReference>
<evidence type="ECO:0000313" key="8">
    <source>
        <dbReference type="Proteomes" id="UP000433577"/>
    </source>
</evidence>
<evidence type="ECO:0000259" key="6">
    <source>
        <dbReference type="PROSITE" id="PS50885"/>
    </source>
</evidence>
<dbReference type="InterPro" id="IPR035965">
    <property type="entry name" value="PAS-like_dom_sf"/>
</dbReference>
<keyword evidence="4" id="KW-1133">Transmembrane helix</keyword>
<feature type="transmembrane region" description="Helical" evidence="4">
    <location>
        <begin position="191"/>
        <end position="208"/>
    </location>
</feature>
<evidence type="ECO:0000259" key="5">
    <source>
        <dbReference type="PROSITE" id="PS50111"/>
    </source>
</evidence>
<keyword evidence="8" id="KW-1185">Reference proteome</keyword>
<accession>A0A7Z2GS09</accession>
<sequence>MRTNLPVTQREYELDDDATLLSQTDIHGNITYANDAFIKASGFSASELHHSSHNIVRHPDMPPQAFADMWSTLKAGLSWTALVKNRRKDGDHYWVRANATPVYRDGNLAGFLSVRTKPAREEVDAAARLYSDFLSGNARGLRFHHGLVVRKGWLAWTAWRRTMPVRWRIRSAVGVAFLLMASSRILPGAGLVSIVASAGIAVLLAWWLEAQIGRPLRGLLTQAQAIAAGQAMGDARLNRVDEIGMIERAIHQSGLNLRSLVDDVSAQLKALHGASDDIVTRNGDISQRSEEAAASLEETAATMEQITATVKNNADTADQAGELAKATSSAASAGSKTVHEVVATMSEITASSRKIREIIDVIDGIAFQTNILALNAAVEAARAGEHGRGFAVVAGEVRTLAQRSATAARQIATLINDSVTRTSAGSDLVGKAGHAMGDIVKQVTQVVDLIHEISLATREQADGIGQVNVAMTQLDGVTQKNARMVQDAAAEAEALSARAQRLEDAVAVFAG</sequence>
<dbReference type="InterPro" id="IPR004090">
    <property type="entry name" value="Chemotax_Me-accpt_rcpt"/>
</dbReference>
<dbReference type="SUPFAM" id="SSF58104">
    <property type="entry name" value="Methyl-accepting chemotaxis protein (MCP) signaling domain"/>
    <property type="match status" value="1"/>
</dbReference>
<dbReference type="NCBIfam" id="TIGR00229">
    <property type="entry name" value="sensory_box"/>
    <property type="match status" value="1"/>
</dbReference>
<dbReference type="PANTHER" id="PTHR43531">
    <property type="entry name" value="PROTEIN ICFG"/>
    <property type="match status" value="1"/>
</dbReference>
<dbReference type="InterPro" id="IPR004089">
    <property type="entry name" value="MCPsignal_dom"/>
</dbReference>
<dbReference type="Proteomes" id="UP000433577">
    <property type="component" value="Chromosome 4"/>
</dbReference>
<reference evidence="7 8" key="1">
    <citation type="submission" date="2019-12" db="EMBL/GenBank/DDBJ databases">
        <title>Paraburkholderia acidiphila 7Q-K02 sp. nov and Paraburkholderia acidisoli DHF22 sp. nov., two strains isolated from forest soil.</title>
        <authorList>
            <person name="Gao Z."/>
            <person name="Qiu L."/>
        </authorList>
    </citation>
    <scope>NUCLEOTIDE SEQUENCE [LARGE SCALE GENOMIC DNA]</scope>
    <source>
        <strain evidence="7 8">DHF22</strain>
    </source>
</reference>
<dbReference type="GO" id="GO:0005886">
    <property type="term" value="C:plasma membrane"/>
    <property type="evidence" value="ECO:0007669"/>
    <property type="project" value="TreeGrafter"/>
</dbReference>
<dbReference type="Gene3D" id="3.30.450.20">
    <property type="entry name" value="PAS domain"/>
    <property type="match status" value="1"/>
</dbReference>
<dbReference type="OrthoDB" id="9806477at2"/>
<dbReference type="EMBL" id="CP046916">
    <property type="protein sequence ID" value="QGZ66644.1"/>
    <property type="molecule type" value="Genomic_DNA"/>
</dbReference>
<keyword evidence="4" id="KW-0472">Membrane</keyword>
<dbReference type="CDD" id="cd11386">
    <property type="entry name" value="MCP_signal"/>
    <property type="match status" value="1"/>
</dbReference>
<evidence type="ECO:0000256" key="1">
    <source>
        <dbReference type="ARBA" id="ARBA00004370"/>
    </source>
</evidence>
<protein>
    <submittedName>
        <fullName evidence="7">PAS domain-containing protein</fullName>
    </submittedName>
</protein>
<keyword evidence="3" id="KW-0807">Transducer</keyword>
<dbReference type="SUPFAM" id="SSF55785">
    <property type="entry name" value="PYP-like sensor domain (PAS domain)"/>
    <property type="match status" value="1"/>
</dbReference>
<keyword evidence="4" id="KW-0812">Transmembrane</keyword>
<dbReference type="Gene3D" id="1.10.287.950">
    <property type="entry name" value="Methyl-accepting chemotaxis protein"/>
    <property type="match status" value="1"/>
</dbReference>
<organism evidence="7 8">
    <name type="scientific">Paraburkholderia acidisoli</name>
    <dbReference type="NCBI Taxonomy" id="2571748"/>
    <lineage>
        <taxon>Bacteria</taxon>
        <taxon>Pseudomonadati</taxon>
        <taxon>Pseudomonadota</taxon>
        <taxon>Betaproteobacteria</taxon>
        <taxon>Burkholderiales</taxon>
        <taxon>Burkholderiaceae</taxon>
        <taxon>Paraburkholderia</taxon>
    </lineage>
</organism>
<dbReference type="KEGG" id="pacs:FAZ98_33360"/>
<dbReference type="InterPro" id="IPR000014">
    <property type="entry name" value="PAS"/>
</dbReference>
<dbReference type="GO" id="GO:0004888">
    <property type="term" value="F:transmembrane signaling receptor activity"/>
    <property type="evidence" value="ECO:0007669"/>
    <property type="project" value="InterPro"/>
</dbReference>
<gene>
    <name evidence="7" type="ORF">FAZ98_33360</name>
</gene>
<comment type="similarity">
    <text evidence="2">Belongs to the methyl-accepting chemotaxis (MCP) protein family.</text>
</comment>
<dbReference type="AlphaFoldDB" id="A0A7Z2GS09"/>
<dbReference type="PRINTS" id="PR00260">
    <property type="entry name" value="CHEMTRNSDUCR"/>
</dbReference>
<dbReference type="Pfam" id="PF00015">
    <property type="entry name" value="MCPsignal"/>
    <property type="match status" value="1"/>
</dbReference>
<dbReference type="PROSITE" id="PS50111">
    <property type="entry name" value="CHEMOTAXIS_TRANSDUC_2"/>
    <property type="match status" value="1"/>
</dbReference>
<feature type="domain" description="Methyl-accepting transducer" evidence="5">
    <location>
        <begin position="267"/>
        <end position="496"/>
    </location>
</feature>
<dbReference type="InterPro" id="IPR051310">
    <property type="entry name" value="MCP_chemotaxis"/>
</dbReference>
<dbReference type="SMART" id="SM00283">
    <property type="entry name" value="MA"/>
    <property type="match status" value="1"/>
</dbReference>
<feature type="domain" description="HAMP" evidence="6">
    <location>
        <begin position="210"/>
        <end position="262"/>
    </location>
</feature>
<dbReference type="RefSeq" id="WP_158958178.1">
    <property type="nucleotide sequence ID" value="NZ_CP046916.1"/>
</dbReference>
<dbReference type="CDD" id="cd00130">
    <property type="entry name" value="PAS"/>
    <property type="match status" value="1"/>
</dbReference>
<dbReference type="Pfam" id="PF08447">
    <property type="entry name" value="PAS_3"/>
    <property type="match status" value="1"/>
</dbReference>
<dbReference type="PANTHER" id="PTHR43531:SF7">
    <property type="entry name" value="AEROTAXIS RECEPTOR"/>
    <property type="match status" value="1"/>
</dbReference>
<dbReference type="GO" id="GO:0007165">
    <property type="term" value="P:signal transduction"/>
    <property type="evidence" value="ECO:0007669"/>
    <property type="project" value="UniProtKB-KW"/>
</dbReference>
<evidence type="ECO:0000313" key="7">
    <source>
        <dbReference type="EMBL" id="QGZ66644.1"/>
    </source>
</evidence>
<dbReference type="InterPro" id="IPR013655">
    <property type="entry name" value="PAS_fold_3"/>
</dbReference>
<dbReference type="PROSITE" id="PS50885">
    <property type="entry name" value="HAMP"/>
    <property type="match status" value="1"/>
</dbReference>
<dbReference type="FunFam" id="1.10.287.950:FF:000001">
    <property type="entry name" value="Methyl-accepting chemotaxis sensory transducer"/>
    <property type="match status" value="1"/>
</dbReference>
<dbReference type="InterPro" id="IPR003660">
    <property type="entry name" value="HAMP_dom"/>
</dbReference>
<evidence type="ECO:0000256" key="3">
    <source>
        <dbReference type="PROSITE-ProRule" id="PRU00284"/>
    </source>
</evidence>
<evidence type="ECO:0000256" key="4">
    <source>
        <dbReference type="SAM" id="Phobius"/>
    </source>
</evidence>
<evidence type="ECO:0000256" key="2">
    <source>
        <dbReference type="ARBA" id="ARBA00029447"/>
    </source>
</evidence>